<comment type="caution">
    <text evidence="1">The sequence shown here is derived from an EMBL/GenBank/DDBJ whole genome shotgun (WGS) entry which is preliminary data.</text>
</comment>
<evidence type="ECO:0000313" key="1">
    <source>
        <dbReference type="EMBL" id="RKH45221.1"/>
    </source>
</evidence>
<dbReference type="InterPro" id="IPR011754">
    <property type="entry name" value="Mxa_paralog_2268"/>
</dbReference>
<dbReference type="AlphaFoldDB" id="A0A3A8NSS5"/>
<organism evidence="1 2">
    <name type="scientific">Corallococcus llansteffanensis</name>
    <dbReference type="NCBI Taxonomy" id="2316731"/>
    <lineage>
        <taxon>Bacteria</taxon>
        <taxon>Pseudomonadati</taxon>
        <taxon>Myxococcota</taxon>
        <taxon>Myxococcia</taxon>
        <taxon>Myxococcales</taxon>
        <taxon>Cystobacterineae</taxon>
        <taxon>Myxococcaceae</taxon>
        <taxon>Corallococcus</taxon>
    </lineage>
</organism>
<gene>
    <name evidence="1" type="ORF">D7V93_35595</name>
</gene>
<keyword evidence="2" id="KW-1185">Reference proteome</keyword>
<dbReference type="Pfam" id="PF09544">
    <property type="entry name" value="DUF2381"/>
    <property type="match status" value="1"/>
</dbReference>
<sequence>MAGGPAWGRGHWVDLVVDREAPAALVRGALHTVPSCLSVALPVLLWSTCVLAAVPLEVKAASGEILRLEVGPEGAATRPIRIGPGLSTTLLFDTDIQQEQVSLEGRAQFARVSLGNSLVVLVPGSDVRLGETLKLSIPFKDATLPARLVLTLEVQATGVDRQVEVYRRARSAESYRQEAEQLRAELERLRQRPPPAPGGKVEMDGFRALLSATGPLETLVMEMDLSGISCSRPCPLHLKGIRLLRGGGRRAAQLSVRSEDGLPWTIRRAVLTDRKRHVWESLPPLQTAPVTPGSYVPLAVEFELDGNAGDGPFTLQLWDEAGTRSAVFSGIKFP</sequence>
<dbReference type="Proteomes" id="UP000272888">
    <property type="component" value="Unassembled WGS sequence"/>
</dbReference>
<dbReference type="NCBIfam" id="TIGR02268">
    <property type="entry name" value="Myxococcus xanthus paralogous family TIGR02268"/>
    <property type="match status" value="1"/>
</dbReference>
<dbReference type="EMBL" id="RAWB01000580">
    <property type="protein sequence ID" value="RKH45221.1"/>
    <property type="molecule type" value="Genomic_DNA"/>
</dbReference>
<evidence type="ECO:0000313" key="2">
    <source>
        <dbReference type="Proteomes" id="UP000272888"/>
    </source>
</evidence>
<accession>A0A3A8NSS5</accession>
<proteinExistence type="predicted"/>
<reference evidence="2" key="1">
    <citation type="submission" date="2018-09" db="EMBL/GenBank/DDBJ databases">
        <authorList>
            <person name="Livingstone P.G."/>
            <person name="Whitworth D.E."/>
        </authorList>
    </citation>
    <scope>NUCLEOTIDE SEQUENCE [LARGE SCALE GENOMIC DNA]</scope>
    <source>
        <strain evidence="2">CA051B</strain>
    </source>
</reference>
<name>A0A3A8NSS5_9BACT</name>
<protein>
    <submittedName>
        <fullName evidence="1">DUF2381 family protein</fullName>
    </submittedName>
</protein>